<proteinExistence type="predicted"/>
<dbReference type="OrthoDB" id="9834484at2"/>
<organism evidence="1 2">
    <name type="scientific">Paenimyroides marinum</name>
    <dbReference type="NCBI Taxonomy" id="1159016"/>
    <lineage>
        <taxon>Bacteria</taxon>
        <taxon>Pseudomonadati</taxon>
        <taxon>Bacteroidota</taxon>
        <taxon>Flavobacteriia</taxon>
        <taxon>Flavobacteriales</taxon>
        <taxon>Flavobacteriaceae</taxon>
        <taxon>Paenimyroides</taxon>
    </lineage>
</organism>
<gene>
    <name evidence="1" type="ORF">SAMN02927937_00291</name>
</gene>
<dbReference type="Proteomes" id="UP000199634">
    <property type="component" value="Unassembled WGS sequence"/>
</dbReference>
<dbReference type="AlphaFoldDB" id="A0A1H6J626"/>
<dbReference type="EMBL" id="FNXE01000002">
    <property type="protein sequence ID" value="SEH57412.1"/>
    <property type="molecule type" value="Genomic_DNA"/>
</dbReference>
<dbReference type="STRING" id="1159016.SAMN02927937_00291"/>
<accession>A0A1H6J626</accession>
<evidence type="ECO:0000313" key="2">
    <source>
        <dbReference type="Proteomes" id="UP000199634"/>
    </source>
</evidence>
<evidence type="ECO:0000313" key="1">
    <source>
        <dbReference type="EMBL" id="SEH57412.1"/>
    </source>
</evidence>
<protein>
    <submittedName>
        <fullName evidence="1">Uncharacterized protein</fullName>
    </submittedName>
</protein>
<reference evidence="1 2" key="1">
    <citation type="submission" date="2016-10" db="EMBL/GenBank/DDBJ databases">
        <authorList>
            <person name="de Groot N.N."/>
        </authorList>
    </citation>
    <scope>NUCLEOTIDE SEQUENCE [LARGE SCALE GENOMIC DNA]</scope>
    <source>
        <strain evidence="1 2">CGMCC 1.10825</strain>
    </source>
</reference>
<name>A0A1H6J626_9FLAO</name>
<keyword evidence="2" id="KW-1185">Reference proteome</keyword>
<sequence length="173" mass="20913">MKTLLFLMSFFLSNSIYSQEDVVSYIQSIEKYIYDHEQDSLESDLTFVEASGFITKKKFKLFRRTIDGFSEYTAWNENNNQYFNYWYGDNYLNKRKHEDLYFSLYFKDNQLVKYVKEVENKKYAYKTTAYFKGKELISVETNDPNFSLEKIRKDEVKAVEILDSDIKSREKYK</sequence>
<dbReference type="RefSeq" id="WP_091095580.1">
    <property type="nucleotide sequence ID" value="NZ_FNXE01000002.1"/>
</dbReference>